<dbReference type="Pfam" id="PF00254">
    <property type="entry name" value="FKBP_C"/>
    <property type="match status" value="1"/>
</dbReference>
<proteinExistence type="inferred from homology"/>
<comment type="function">
    <text evidence="8">Also involved in hydrogenase metallocenter assembly, probably by participating in the nickel insertion step. This function in hydrogenase biosynthesis requires chaperone activity and the presence of the metal-binding domain, but not PPIase activity.</text>
</comment>
<evidence type="ECO:0000313" key="13">
    <source>
        <dbReference type="Proteomes" id="UP000295247"/>
    </source>
</evidence>
<evidence type="ECO:0000256" key="10">
    <source>
        <dbReference type="RuleBase" id="RU003915"/>
    </source>
</evidence>
<evidence type="ECO:0000256" key="6">
    <source>
        <dbReference type="ARBA" id="ARBA00023186"/>
    </source>
</evidence>
<dbReference type="EMBL" id="SMDC01000015">
    <property type="protein sequence ID" value="TCW33316.1"/>
    <property type="molecule type" value="Genomic_DNA"/>
</dbReference>
<dbReference type="GO" id="GO:0005737">
    <property type="term" value="C:cytoplasm"/>
    <property type="evidence" value="ECO:0007669"/>
    <property type="project" value="UniProtKB-SubCell"/>
</dbReference>
<dbReference type="AlphaFoldDB" id="A0A4R4A5X4"/>
<comment type="similarity">
    <text evidence="3 10">Belongs to the FKBP-type PPIase family.</text>
</comment>
<keyword evidence="5 9" id="KW-0697">Rotamase</keyword>
<feature type="domain" description="PPIase FKBP-type" evidence="11">
    <location>
        <begin position="7"/>
        <end position="91"/>
    </location>
</feature>
<keyword evidence="4" id="KW-0963">Cytoplasm</keyword>
<dbReference type="SUPFAM" id="SSF54534">
    <property type="entry name" value="FKBP-like"/>
    <property type="match status" value="1"/>
</dbReference>
<evidence type="ECO:0000259" key="11">
    <source>
        <dbReference type="PROSITE" id="PS50059"/>
    </source>
</evidence>
<dbReference type="PANTHER" id="PTHR47861:SF3">
    <property type="entry name" value="FKBP-TYPE PEPTIDYL-PROLYL CIS-TRANS ISOMERASE SLYD"/>
    <property type="match status" value="1"/>
</dbReference>
<evidence type="ECO:0000256" key="7">
    <source>
        <dbReference type="ARBA" id="ARBA00023235"/>
    </source>
</evidence>
<sequence length="142" mass="15170">MSEAKLGDTVKIHYTGTLEDGTQFDSSVGREPIEFTIGAGGIIPGFEEAVKGMSVGENKTVTIPPAQAYGEYRPEMTQEVPRSAIPADIDLHEGMVLHAQGPDGQHVSFTVKAFNDEEVTIDGNHPLAGKDLTFALELVSIS</sequence>
<comment type="caution">
    <text evidence="12">The sequence shown here is derived from an EMBL/GenBank/DDBJ whole genome shotgun (WGS) entry which is preliminary data.</text>
</comment>
<dbReference type="RefSeq" id="WP_123139683.1">
    <property type="nucleotide sequence ID" value="NZ_NRRH01000027.1"/>
</dbReference>
<gene>
    <name evidence="12" type="ORF">EDC29_11568</name>
</gene>
<organism evidence="12 13">
    <name type="scientific">Marichromatium gracile</name>
    <name type="common">Chromatium gracile</name>
    <dbReference type="NCBI Taxonomy" id="1048"/>
    <lineage>
        <taxon>Bacteria</taxon>
        <taxon>Pseudomonadati</taxon>
        <taxon>Pseudomonadota</taxon>
        <taxon>Gammaproteobacteria</taxon>
        <taxon>Chromatiales</taxon>
        <taxon>Chromatiaceae</taxon>
        <taxon>Marichromatium</taxon>
    </lineage>
</organism>
<evidence type="ECO:0000256" key="2">
    <source>
        <dbReference type="ARBA" id="ARBA00004496"/>
    </source>
</evidence>
<comment type="subcellular location">
    <subcellularLocation>
        <location evidence="2">Cytoplasm</location>
    </subcellularLocation>
</comment>
<name>A0A4R4A5X4_MARGR</name>
<evidence type="ECO:0000256" key="1">
    <source>
        <dbReference type="ARBA" id="ARBA00000971"/>
    </source>
</evidence>
<evidence type="ECO:0000256" key="5">
    <source>
        <dbReference type="ARBA" id="ARBA00023110"/>
    </source>
</evidence>
<evidence type="ECO:0000256" key="3">
    <source>
        <dbReference type="ARBA" id="ARBA00006577"/>
    </source>
</evidence>
<evidence type="ECO:0000256" key="8">
    <source>
        <dbReference type="ARBA" id="ARBA00037071"/>
    </source>
</evidence>
<dbReference type="PANTHER" id="PTHR47861">
    <property type="entry name" value="FKBP-TYPE PEPTIDYL-PROLYL CIS-TRANS ISOMERASE SLYD"/>
    <property type="match status" value="1"/>
</dbReference>
<evidence type="ECO:0000313" key="12">
    <source>
        <dbReference type="EMBL" id="TCW33316.1"/>
    </source>
</evidence>
<dbReference type="Gene3D" id="3.10.50.40">
    <property type="match status" value="1"/>
</dbReference>
<evidence type="ECO:0000256" key="4">
    <source>
        <dbReference type="ARBA" id="ARBA00022490"/>
    </source>
</evidence>
<dbReference type="InterPro" id="IPR001179">
    <property type="entry name" value="PPIase_FKBP_dom"/>
</dbReference>
<dbReference type="Proteomes" id="UP000295247">
    <property type="component" value="Unassembled WGS sequence"/>
</dbReference>
<protein>
    <recommendedName>
        <fullName evidence="10">Peptidyl-prolyl cis-trans isomerase</fullName>
        <ecNumber evidence="10">5.2.1.8</ecNumber>
    </recommendedName>
</protein>
<keyword evidence="6" id="KW-0143">Chaperone</keyword>
<evidence type="ECO:0000256" key="9">
    <source>
        <dbReference type="PROSITE-ProRule" id="PRU00277"/>
    </source>
</evidence>
<dbReference type="GO" id="GO:0003755">
    <property type="term" value="F:peptidyl-prolyl cis-trans isomerase activity"/>
    <property type="evidence" value="ECO:0007669"/>
    <property type="project" value="UniProtKB-UniRule"/>
</dbReference>
<accession>A0A4R4A5X4</accession>
<dbReference type="PROSITE" id="PS50059">
    <property type="entry name" value="FKBP_PPIASE"/>
    <property type="match status" value="1"/>
</dbReference>
<keyword evidence="7 9" id="KW-0413">Isomerase</keyword>
<reference evidence="12 13" key="1">
    <citation type="submission" date="2019-03" db="EMBL/GenBank/DDBJ databases">
        <title>Genomic Encyclopedia of Type Strains, Phase IV (KMG-IV): sequencing the most valuable type-strain genomes for metagenomic binning, comparative biology and taxonomic classification.</title>
        <authorList>
            <person name="Goeker M."/>
        </authorList>
    </citation>
    <scope>NUCLEOTIDE SEQUENCE [LARGE SCALE GENOMIC DNA]</scope>
    <source>
        <strain evidence="12 13">DSM 203</strain>
    </source>
</reference>
<comment type="catalytic activity">
    <reaction evidence="1 9 10">
        <text>[protein]-peptidylproline (omega=180) = [protein]-peptidylproline (omega=0)</text>
        <dbReference type="Rhea" id="RHEA:16237"/>
        <dbReference type="Rhea" id="RHEA-COMP:10747"/>
        <dbReference type="Rhea" id="RHEA-COMP:10748"/>
        <dbReference type="ChEBI" id="CHEBI:83833"/>
        <dbReference type="ChEBI" id="CHEBI:83834"/>
        <dbReference type="EC" id="5.2.1.8"/>
    </reaction>
</comment>
<dbReference type="InterPro" id="IPR046357">
    <property type="entry name" value="PPIase_dom_sf"/>
</dbReference>
<dbReference type="GO" id="GO:0042026">
    <property type="term" value="P:protein refolding"/>
    <property type="evidence" value="ECO:0007669"/>
    <property type="project" value="UniProtKB-ARBA"/>
</dbReference>
<dbReference type="EC" id="5.2.1.8" evidence="10"/>